<evidence type="ECO:0000256" key="4">
    <source>
        <dbReference type="ARBA" id="ARBA00022679"/>
    </source>
</evidence>
<dbReference type="eggNOG" id="KOG0591">
    <property type="taxonomic scope" value="Eukaryota"/>
</dbReference>
<dbReference type="Gene3D" id="1.10.510.10">
    <property type="entry name" value="Transferase(Phosphotransferase) domain 1"/>
    <property type="match status" value="1"/>
</dbReference>
<evidence type="ECO:0000313" key="13">
    <source>
        <dbReference type="EMBL" id="EGR33931.1"/>
    </source>
</evidence>
<dbReference type="PROSITE" id="PS00107">
    <property type="entry name" value="PROTEIN_KINASE_ATP"/>
    <property type="match status" value="1"/>
</dbReference>
<dbReference type="OMA" id="YRECELL"/>
<feature type="domain" description="Protein kinase" evidence="12">
    <location>
        <begin position="7"/>
        <end position="268"/>
    </location>
</feature>
<evidence type="ECO:0000256" key="9">
    <source>
        <dbReference type="ARBA" id="ARBA00048679"/>
    </source>
</evidence>
<protein>
    <recommendedName>
        <fullName evidence="2">non-specific serine/threonine protein kinase</fullName>
        <ecNumber evidence="2">2.7.11.1</ecNumber>
    </recommendedName>
</protein>
<keyword evidence="7 10" id="KW-0067">ATP-binding</keyword>
<name>G0QLH5_ICHMU</name>
<dbReference type="STRING" id="857967.G0QLH5"/>
<dbReference type="PANTHER" id="PTHR44899">
    <property type="entry name" value="CAMK FAMILY PROTEIN KINASE"/>
    <property type="match status" value="1"/>
</dbReference>
<evidence type="ECO:0000256" key="7">
    <source>
        <dbReference type="ARBA" id="ARBA00022840"/>
    </source>
</evidence>
<dbReference type="InterPro" id="IPR017441">
    <property type="entry name" value="Protein_kinase_ATP_BS"/>
</dbReference>
<keyword evidence="5 10" id="KW-0547">Nucleotide-binding</keyword>
<organism evidence="13 14">
    <name type="scientific">Ichthyophthirius multifiliis</name>
    <name type="common">White spot disease agent</name>
    <name type="synonym">Ich</name>
    <dbReference type="NCBI Taxonomy" id="5932"/>
    <lineage>
        <taxon>Eukaryota</taxon>
        <taxon>Sar</taxon>
        <taxon>Alveolata</taxon>
        <taxon>Ciliophora</taxon>
        <taxon>Intramacronucleata</taxon>
        <taxon>Oligohymenophorea</taxon>
        <taxon>Hymenostomatida</taxon>
        <taxon>Ophryoglenina</taxon>
        <taxon>Ichthyophthirius</taxon>
    </lineage>
</organism>
<feature type="binding site" evidence="10">
    <location>
        <position position="36"/>
    </location>
    <ligand>
        <name>ATP</name>
        <dbReference type="ChEBI" id="CHEBI:30616"/>
    </ligand>
</feature>
<dbReference type="EC" id="2.7.11.1" evidence="2"/>
<comment type="similarity">
    <text evidence="1">Belongs to the protein kinase superfamily. NEK Ser/Thr protein kinase family. NIMA subfamily.</text>
</comment>
<keyword evidence="4 13" id="KW-0808">Transferase</keyword>
<dbReference type="GO" id="GO:0004674">
    <property type="term" value="F:protein serine/threonine kinase activity"/>
    <property type="evidence" value="ECO:0007669"/>
    <property type="project" value="UniProtKB-KW"/>
</dbReference>
<evidence type="ECO:0000313" key="14">
    <source>
        <dbReference type="Proteomes" id="UP000008983"/>
    </source>
</evidence>
<dbReference type="GO" id="GO:0106310">
    <property type="term" value="F:protein serine kinase activity"/>
    <property type="evidence" value="ECO:0007669"/>
    <property type="project" value="RHEA"/>
</dbReference>
<evidence type="ECO:0000256" key="11">
    <source>
        <dbReference type="RuleBase" id="RU000304"/>
    </source>
</evidence>
<dbReference type="PANTHER" id="PTHR44899:SF6">
    <property type="entry name" value="SERINE_THREONINE PROTEIN KINASE"/>
    <property type="match status" value="1"/>
</dbReference>
<dbReference type="InterPro" id="IPR000719">
    <property type="entry name" value="Prot_kinase_dom"/>
</dbReference>
<dbReference type="InterPro" id="IPR011009">
    <property type="entry name" value="Kinase-like_dom_sf"/>
</dbReference>
<dbReference type="RefSeq" id="XP_004039235.1">
    <property type="nucleotide sequence ID" value="XM_004039187.1"/>
</dbReference>
<evidence type="ECO:0000256" key="10">
    <source>
        <dbReference type="PROSITE-ProRule" id="PRU10141"/>
    </source>
</evidence>
<dbReference type="PIRSF" id="PIRSF000654">
    <property type="entry name" value="Integrin-linked_kinase"/>
    <property type="match status" value="1"/>
</dbReference>
<dbReference type="EMBL" id="GL983258">
    <property type="protein sequence ID" value="EGR33931.1"/>
    <property type="molecule type" value="Genomic_DNA"/>
</dbReference>
<dbReference type="OrthoDB" id="248923at2759"/>
<gene>
    <name evidence="13" type="ORF">IMG5_030560</name>
</gene>
<evidence type="ECO:0000256" key="8">
    <source>
        <dbReference type="ARBA" id="ARBA00047899"/>
    </source>
</evidence>
<dbReference type="InterPro" id="IPR051131">
    <property type="entry name" value="NEK_Ser/Thr_kinase_NIMA"/>
</dbReference>
<dbReference type="GeneID" id="14910118"/>
<evidence type="ECO:0000256" key="6">
    <source>
        <dbReference type="ARBA" id="ARBA00022777"/>
    </source>
</evidence>
<reference evidence="13 14" key="1">
    <citation type="submission" date="2011-07" db="EMBL/GenBank/DDBJ databases">
        <authorList>
            <person name="Coyne R."/>
            <person name="Brami D."/>
            <person name="Johnson J."/>
            <person name="Hostetler J."/>
            <person name="Hannick L."/>
            <person name="Clark T."/>
            <person name="Cassidy-Hanley D."/>
            <person name="Inman J."/>
        </authorList>
    </citation>
    <scope>NUCLEOTIDE SEQUENCE [LARGE SCALE GENOMIC DNA]</scope>
    <source>
        <strain evidence="13 14">G5</strain>
    </source>
</reference>
<dbReference type="PROSITE" id="PS50011">
    <property type="entry name" value="PROTEIN_KINASE_DOM"/>
    <property type="match status" value="1"/>
</dbReference>
<dbReference type="InParanoid" id="G0QLH5"/>
<sequence length="316" mass="36591">MSQLSHFKIIKPLGEGTFGTVYLVNRIQDQKQYAMKKVKMMCLSTREQENALNEVRILASLKSENIIRYKNAFIDNPTQTLCIIMEFATKGDLQKQISEHMKRNDYFDEKSIWKYASDILKGLKILHSSKILHRDLKCANIFISNSDSLKLGDLNVSKVQKRDFAYTQTGTPYYTAPEVWKNKPYDSKCDIWSFGCVLYEISTFEPPFKGISIEDLYKKIVKGAFIPINSQKYSSELQNFISVCLKVDPKQRENVDNLLKNKNIAKYMNIEDTKDFVTQSPGGHCQIKIGGDYNYFQDKEIQQNQFQIMIYGSYSD</sequence>
<keyword evidence="3 11" id="KW-0723">Serine/threonine-protein kinase</keyword>
<dbReference type="FunFam" id="3.30.200.20:FF:000097">
    <property type="entry name" value="Probable serine/threonine-protein kinase nek1"/>
    <property type="match status" value="1"/>
</dbReference>
<evidence type="ECO:0000256" key="2">
    <source>
        <dbReference type="ARBA" id="ARBA00012513"/>
    </source>
</evidence>
<evidence type="ECO:0000256" key="5">
    <source>
        <dbReference type="ARBA" id="ARBA00022741"/>
    </source>
</evidence>
<accession>G0QLH5</accession>
<dbReference type="SMART" id="SM00220">
    <property type="entry name" value="S_TKc"/>
    <property type="match status" value="1"/>
</dbReference>
<dbReference type="AlphaFoldDB" id="G0QLH5"/>
<keyword evidence="14" id="KW-1185">Reference proteome</keyword>
<keyword evidence="6 13" id="KW-0418">Kinase</keyword>
<evidence type="ECO:0000256" key="3">
    <source>
        <dbReference type="ARBA" id="ARBA00022527"/>
    </source>
</evidence>
<proteinExistence type="inferred from homology"/>
<dbReference type="SUPFAM" id="SSF56112">
    <property type="entry name" value="Protein kinase-like (PK-like)"/>
    <property type="match status" value="1"/>
</dbReference>
<evidence type="ECO:0000256" key="1">
    <source>
        <dbReference type="ARBA" id="ARBA00010886"/>
    </source>
</evidence>
<comment type="catalytic activity">
    <reaction evidence="8">
        <text>L-threonyl-[protein] + ATP = O-phospho-L-threonyl-[protein] + ADP + H(+)</text>
        <dbReference type="Rhea" id="RHEA:46608"/>
        <dbReference type="Rhea" id="RHEA-COMP:11060"/>
        <dbReference type="Rhea" id="RHEA-COMP:11605"/>
        <dbReference type="ChEBI" id="CHEBI:15378"/>
        <dbReference type="ChEBI" id="CHEBI:30013"/>
        <dbReference type="ChEBI" id="CHEBI:30616"/>
        <dbReference type="ChEBI" id="CHEBI:61977"/>
        <dbReference type="ChEBI" id="CHEBI:456216"/>
        <dbReference type="EC" id="2.7.11.1"/>
    </reaction>
</comment>
<dbReference type="PROSITE" id="PS00108">
    <property type="entry name" value="PROTEIN_KINASE_ST"/>
    <property type="match status" value="1"/>
</dbReference>
<dbReference type="InterPro" id="IPR008271">
    <property type="entry name" value="Ser/Thr_kinase_AS"/>
</dbReference>
<comment type="catalytic activity">
    <reaction evidence="9">
        <text>L-seryl-[protein] + ATP = O-phospho-L-seryl-[protein] + ADP + H(+)</text>
        <dbReference type="Rhea" id="RHEA:17989"/>
        <dbReference type="Rhea" id="RHEA-COMP:9863"/>
        <dbReference type="Rhea" id="RHEA-COMP:11604"/>
        <dbReference type="ChEBI" id="CHEBI:15378"/>
        <dbReference type="ChEBI" id="CHEBI:29999"/>
        <dbReference type="ChEBI" id="CHEBI:30616"/>
        <dbReference type="ChEBI" id="CHEBI:83421"/>
        <dbReference type="ChEBI" id="CHEBI:456216"/>
        <dbReference type="EC" id="2.7.11.1"/>
    </reaction>
</comment>
<dbReference type="Proteomes" id="UP000008983">
    <property type="component" value="Unassembled WGS sequence"/>
</dbReference>
<dbReference type="Pfam" id="PF00069">
    <property type="entry name" value="Pkinase"/>
    <property type="match status" value="1"/>
</dbReference>
<dbReference type="Gene3D" id="3.30.200.20">
    <property type="entry name" value="Phosphorylase Kinase, domain 1"/>
    <property type="match status" value="1"/>
</dbReference>
<evidence type="ECO:0000259" key="12">
    <source>
        <dbReference type="PROSITE" id="PS50011"/>
    </source>
</evidence>
<dbReference type="GO" id="GO:0005524">
    <property type="term" value="F:ATP binding"/>
    <property type="evidence" value="ECO:0007669"/>
    <property type="project" value="UniProtKB-UniRule"/>
</dbReference>